<comment type="caution">
    <text evidence="4">The sequence shown here is derived from an EMBL/GenBank/DDBJ whole genome shotgun (WGS) entry which is preliminary data.</text>
</comment>
<dbReference type="InterPro" id="IPR051796">
    <property type="entry name" value="ISF_SsuE-like"/>
</dbReference>
<evidence type="ECO:0000313" key="5">
    <source>
        <dbReference type="Proteomes" id="UP000824140"/>
    </source>
</evidence>
<dbReference type="Pfam" id="PF03358">
    <property type="entry name" value="FMN_red"/>
    <property type="match status" value="1"/>
</dbReference>
<proteinExistence type="predicted"/>
<dbReference type="SUPFAM" id="SSF52218">
    <property type="entry name" value="Flavoproteins"/>
    <property type="match status" value="1"/>
</dbReference>
<evidence type="ECO:0000259" key="3">
    <source>
        <dbReference type="Pfam" id="PF03358"/>
    </source>
</evidence>
<dbReference type="Gene3D" id="3.40.50.360">
    <property type="match status" value="1"/>
</dbReference>
<reference evidence="4" key="2">
    <citation type="journal article" date="2021" name="PeerJ">
        <title>Extensive microbial diversity within the chicken gut microbiome revealed by metagenomics and culture.</title>
        <authorList>
            <person name="Gilroy R."/>
            <person name="Ravi A."/>
            <person name="Getino M."/>
            <person name="Pursley I."/>
            <person name="Horton D.L."/>
            <person name="Alikhan N.F."/>
            <person name="Baker D."/>
            <person name="Gharbi K."/>
            <person name="Hall N."/>
            <person name="Watson M."/>
            <person name="Adriaenssens E.M."/>
            <person name="Foster-Nyarko E."/>
            <person name="Jarju S."/>
            <person name="Secka A."/>
            <person name="Antonio M."/>
            <person name="Oren A."/>
            <person name="Chaudhuri R.R."/>
            <person name="La Ragione R."/>
            <person name="Hildebrand F."/>
            <person name="Pallen M.J."/>
        </authorList>
    </citation>
    <scope>NUCLEOTIDE SEQUENCE</scope>
    <source>
        <strain evidence="4">13766</strain>
    </source>
</reference>
<keyword evidence="2" id="KW-0288">FMN</keyword>
<accession>A0A9D1G248</accession>
<sequence length="207" mass="22477">MRVLLVNGSPREAGCTYTALMEVAGALERSGVEWEMFQAGAQPIRGCTGCGRCRQTGGKCVFSDRVNDLIDRAREADGFVFGTPVHYAAASGAITSLLDRAFYANSAAFCGKPAGVIASCRRAGSTAALEQLMKYPTISQMPVVSSQYWPMVHGNSPEEVRRDLEGMQTMRVLGYNMAWLLQCIAAGRAAGVPEPVREAREWTNFIR</sequence>
<dbReference type="EMBL" id="DVJN01000217">
    <property type="protein sequence ID" value="HIS93587.1"/>
    <property type="molecule type" value="Genomic_DNA"/>
</dbReference>
<evidence type="ECO:0000256" key="2">
    <source>
        <dbReference type="ARBA" id="ARBA00022643"/>
    </source>
</evidence>
<feature type="domain" description="NADPH-dependent FMN reductase-like" evidence="3">
    <location>
        <begin position="1"/>
        <end position="153"/>
    </location>
</feature>
<gene>
    <name evidence="4" type="ORF">IAA84_11265</name>
</gene>
<protein>
    <submittedName>
        <fullName evidence="4">Flavodoxin family protein</fullName>
    </submittedName>
</protein>
<evidence type="ECO:0000256" key="1">
    <source>
        <dbReference type="ARBA" id="ARBA00022630"/>
    </source>
</evidence>
<name>A0A9D1G248_9FIRM</name>
<reference evidence="4" key="1">
    <citation type="submission" date="2020-10" db="EMBL/GenBank/DDBJ databases">
        <authorList>
            <person name="Gilroy R."/>
        </authorList>
    </citation>
    <scope>NUCLEOTIDE SEQUENCE</scope>
    <source>
        <strain evidence="4">13766</strain>
    </source>
</reference>
<organism evidence="4 5">
    <name type="scientific">Candidatus Alectryocaccomicrobium excrementavium</name>
    <dbReference type="NCBI Taxonomy" id="2840668"/>
    <lineage>
        <taxon>Bacteria</taxon>
        <taxon>Bacillati</taxon>
        <taxon>Bacillota</taxon>
        <taxon>Clostridia</taxon>
        <taxon>Candidatus Alectryocaccomicrobium</taxon>
    </lineage>
</organism>
<dbReference type="PANTHER" id="PTHR43278:SF4">
    <property type="entry name" value="NAD(P)H-DEPENDENT FMN-CONTAINING OXIDOREDUCTASE YWQN-RELATED"/>
    <property type="match status" value="1"/>
</dbReference>
<dbReference type="GO" id="GO:0016491">
    <property type="term" value="F:oxidoreductase activity"/>
    <property type="evidence" value="ECO:0007669"/>
    <property type="project" value="InterPro"/>
</dbReference>
<keyword evidence="1" id="KW-0285">Flavoprotein</keyword>
<evidence type="ECO:0000313" key="4">
    <source>
        <dbReference type="EMBL" id="HIS93587.1"/>
    </source>
</evidence>
<dbReference type="AlphaFoldDB" id="A0A9D1G248"/>
<dbReference type="InterPro" id="IPR029039">
    <property type="entry name" value="Flavoprotein-like_sf"/>
</dbReference>
<dbReference type="PANTHER" id="PTHR43278">
    <property type="entry name" value="NAD(P)H-DEPENDENT FMN-CONTAINING OXIDOREDUCTASE YWQN-RELATED"/>
    <property type="match status" value="1"/>
</dbReference>
<dbReference type="InterPro" id="IPR005025">
    <property type="entry name" value="FMN_Rdtase-like_dom"/>
</dbReference>
<dbReference type="Proteomes" id="UP000824140">
    <property type="component" value="Unassembled WGS sequence"/>
</dbReference>